<evidence type="ECO:0000256" key="1">
    <source>
        <dbReference type="PROSITE-ProRule" id="PRU00175"/>
    </source>
</evidence>
<dbReference type="SMART" id="SM00184">
    <property type="entry name" value="RING"/>
    <property type="match status" value="1"/>
</dbReference>
<dbReference type="Gene3D" id="3.30.40.10">
    <property type="entry name" value="Zinc/RING finger domain, C3HC4 (zinc finger)"/>
    <property type="match status" value="1"/>
</dbReference>
<name>A0ABD3CVU6_9LAMI</name>
<dbReference type="PROSITE" id="PS50089">
    <property type="entry name" value="ZF_RING_2"/>
    <property type="match status" value="1"/>
</dbReference>
<dbReference type="AlphaFoldDB" id="A0ABD3CVU6"/>
<proteinExistence type="predicted"/>
<evidence type="ECO:0000313" key="4">
    <source>
        <dbReference type="Proteomes" id="UP001632038"/>
    </source>
</evidence>
<evidence type="ECO:0000259" key="2">
    <source>
        <dbReference type="PROSITE" id="PS50089"/>
    </source>
</evidence>
<dbReference type="InterPro" id="IPR013083">
    <property type="entry name" value="Znf_RING/FYVE/PHD"/>
</dbReference>
<dbReference type="Proteomes" id="UP001632038">
    <property type="component" value="Unassembled WGS sequence"/>
</dbReference>
<evidence type="ECO:0000313" key="3">
    <source>
        <dbReference type="EMBL" id="KAL3633792.1"/>
    </source>
</evidence>
<gene>
    <name evidence="3" type="ORF">CASFOL_022554</name>
</gene>
<sequence>MALSSYPTPADAGMLCIILANTAISISIIKELISSILSVIGFRIASRDEYSPETSDLSGCRLSPSESYMDEFRSRTPAMRYDSIVACGSQQDQECSICLSEFEPKAEINRLSCGHVFHKPCLEKWLKYWNTTCPLCRNFMMPRGEEDVTPM</sequence>
<organism evidence="3 4">
    <name type="scientific">Castilleja foliolosa</name>
    <dbReference type="NCBI Taxonomy" id="1961234"/>
    <lineage>
        <taxon>Eukaryota</taxon>
        <taxon>Viridiplantae</taxon>
        <taxon>Streptophyta</taxon>
        <taxon>Embryophyta</taxon>
        <taxon>Tracheophyta</taxon>
        <taxon>Spermatophyta</taxon>
        <taxon>Magnoliopsida</taxon>
        <taxon>eudicotyledons</taxon>
        <taxon>Gunneridae</taxon>
        <taxon>Pentapetalae</taxon>
        <taxon>asterids</taxon>
        <taxon>lamiids</taxon>
        <taxon>Lamiales</taxon>
        <taxon>Orobanchaceae</taxon>
        <taxon>Pedicularideae</taxon>
        <taxon>Castillejinae</taxon>
        <taxon>Castilleja</taxon>
    </lineage>
</organism>
<dbReference type="SUPFAM" id="SSF57850">
    <property type="entry name" value="RING/U-box"/>
    <property type="match status" value="1"/>
</dbReference>
<dbReference type="PANTHER" id="PTHR47258:SF1">
    <property type="entry name" value="E3 UBIQUITIN-PROTEIN LIGASE XERICO-RELATED"/>
    <property type="match status" value="1"/>
</dbReference>
<dbReference type="EMBL" id="JAVIJP010000029">
    <property type="protein sequence ID" value="KAL3633792.1"/>
    <property type="molecule type" value="Genomic_DNA"/>
</dbReference>
<dbReference type="Pfam" id="PF13639">
    <property type="entry name" value="zf-RING_2"/>
    <property type="match status" value="1"/>
</dbReference>
<comment type="caution">
    <text evidence="3">The sequence shown here is derived from an EMBL/GenBank/DDBJ whole genome shotgun (WGS) entry which is preliminary data.</text>
</comment>
<dbReference type="InterPro" id="IPR044249">
    <property type="entry name" value="XERICO-like"/>
</dbReference>
<dbReference type="InterPro" id="IPR001841">
    <property type="entry name" value="Znf_RING"/>
</dbReference>
<keyword evidence="1" id="KW-0862">Zinc</keyword>
<dbReference type="GO" id="GO:0008270">
    <property type="term" value="F:zinc ion binding"/>
    <property type="evidence" value="ECO:0007669"/>
    <property type="project" value="UniProtKB-KW"/>
</dbReference>
<protein>
    <recommendedName>
        <fullName evidence="2">RING-type domain-containing protein</fullName>
    </recommendedName>
</protein>
<keyword evidence="4" id="KW-1185">Reference proteome</keyword>
<accession>A0ABD3CVU6</accession>
<dbReference type="PANTHER" id="PTHR47258">
    <property type="match status" value="1"/>
</dbReference>
<keyword evidence="1" id="KW-0479">Metal-binding</keyword>
<reference evidence="4" key="1">
    <citation type="journal article" date="2024" name="IScience">
        <title>Strigolactones Initiate the Formation of Haustorium-like Structures in Castilleja.</title>
        <authorList>
            <person name="Buerger M."/>
            <person name="Peterson D."/>
            <person name="Chory J."/>
        </authorList>
    </citation>
    <scope>NUCLEOTIDE SEQUENCE [LARGE SCALE GENOMIC DNA]</scope>
</reference>
<feature type="domain" description="RING-type" evidence="2">
    <location>
        <begin position="95"/>
        <end position="137"/>
    </location>
</feature>
<keyword evidence="1" id="KW-0863">Zinc-finger</keyword>